<dbReference type="Gene3D" id="1.20.1540.10">
    <property type="entry name" value="Rhomboid-like"/>
    <property type="match status" value="1"/>
</dbReference>
<sequence>MLISFGIVAACVSAQRFVHFSPKLLGRSGVDLMKAEFSGQAVFREGYVWTLVTGSLLHSDLSHEVNNLIFTFVVSVVLESQMGGPLTILIFLSTGAAGWMCSAAWHWWQYGEMGLWTAGNGCSPNMYGLAFFVATLEPGRVFPRTLLFLPVWIWCASVWVLPPLLSRRMFDRKSGKVDSTHLLYVSSLCAVLLCFVSIPRWDDEGISAQQGKDTFTLGGSGQSIKRFLSFGDLTAAGYLAQYQLRCVIETVYVQFVRKSQGLSDHWCHLGGALAGIVFALLSAPLEVFPNLVSDVLLIVSLILLLCRAA</sequence>
<protein>
    <submittedName>
        <fullName evidence="6">Uncharacterized protein</fullName>
    </submittedName>
</protein>
<evidence type="ECO:0000256" key="5">
    <source>
        <dbReference type="SAM" id="Phobius"/>
    </source>
</evidence>
<name>A0A0G4G5W2_9ALVE</name>
<keyword evidence="2 5" id="KW-0812">Transmembrane</keyword>
<feature type="transmembrane region" description="Helical" evidence="5">
    <location>
        <begin position="114"/>
        <end position="134"/>
    </location>
</feature>
<evidence type="ECO:0000256" key="2">
    <source>
        <dbReference type="ARBA" id="ARBA00022692"/>
    </source>
</evidence>
<dbReference type="VEuPathDB" id="CryptoDB:Cvel_4182"/>
<organism evidence="6">
    <name type="scientific">Chromera velia CCMP2878</name>
    <dbReference type="NCBI Taxonomy" id="1169474"/>
    <lineage>
        <taxon>Eukaryota</taxon>
        <taxon>Sar</taxon>
        <taxon>Alveolata</taxon>
        <taxon>Colpodellida</taxon>
        <taxon>Chromeraceae</taxon>
        <taxon>Chromera</taxon>
    </lineage>
</organism>
<feature type="transmembrane region" description="Helical" evidence="5">
    <location>
        <begin position="141"/>
        <end position="161"/>
    </location>
</feature>
<dbReference type="InterPro" id="IPR035952">
    <property type="entry name" value="Rhomboid-like_sf"/>
</dbReference>
<dbReference type="GO" id="GO:0016020">
    <property type="term" value="C:membrane"/>
    <property type="evidence" value="ECO:0007669"/>
    <property type="project" value="UniProtKB-SubCell"/>
</dbReference>
<proteinExistence type="predicted"/>
<keyword evidence="3 5" id="KW-1133">Transmembrane helix</keyword>
<evidence type="ECO:0000313" key="6">
    <source>
        <dbReference type="EMBL" id="CEM23491.1"/>
    </source>
</evidence>
<feature type="transmembrane region" description="Helical" evidence="5">
    <location>
        <begin position="266"/>
        <end position="285"/>
    </location>
</feature>
<dbReference type="EMBL" id="CDMZ01000894">
    <property type="protein sequence ID" value="CEM23491.1"/>
    <property type="molecule type" value="Genomic_DNA"/>
</dbReference>
<keyword evidence="4 5" id="KW-0472">Membrane</keyword>
<dbReference type="SUPFAM" id="SSF144091">
    <property type="entry name" value="Rhomboid-like"/>
    <property type="match status" value="1"/>
</dbReference>
<dbReference type="AlphaFoldDB" id="A0A0G4G5W2"/>
<reference evidence="6" key="1">
    <citation type="submission" date="2014-11" db="EMBL/GenBank/DDBJ databases">
        <authorList>
            <person name="Otto D Thomas"/>
            <person name="Naeem Raeece"/>
        </authorList>
    </citation>
    <scope>NUCLEOTIDE SEQUENCE</scope>
</reference>
<feature type="transmembrane region" description="Helical" evidence="5">
    <location>
        <begin position="86"/>
        <end position="108"/>
    </location>
</feature>
<feature type="transmembrane region" description="Helical" evidence="5">
    <location>
        <begin position="291"/>
        <end position="308"/>
    </location>
</feature>
<gene>
    <name evidence="6" type="ORF">Cvel_4182</name>
</gene>
<accession>A0A0G4G5W2</accession>
<comment type="subcellular location">
    <subcellularLocation>
        <location evidence="1">Membrane</location>
        <topology evidence="1">Multi-pass membrane protein</topology>
    </subcellularLocation>
</comment>
<evidence type="ECO:0000256" key="1">
    <source>
        <dbReference type="ARBA" id="ARBA00004141"/>
    </source>
</evidence>
<evidence type="ECO:0000256" key="4">
    <source>
        <dbReference type="ARBA" id="ARBA00023136"/>
    </source>
</evidence>
<evidence type="ECO:0000256" key="3">
    <source>
        <dbReference type="ARBA" id="ARBA00022989"/>
    </source>
</evidence>